<dbReference type="KEGG" id="sna:Snas_4943"/>
<feature type="domain" description="AB hydrolase-1" evidence="1">
    <location>
        <begin position="35"/>
        <end position="129"/>
    </location>
</feature>
<evidence type="ECO:0000313" key="2">
    <source>
        <dbReference type="EMBL" id="ADD44584.1"/>
    </source>
</evidence>
<keyword evidence="3" id="KW-1185">Reference proteome</keyword>
<name>D3Q9N8_STANL</name>
<dbReference type="STRING" id="446470.Snas_4943"/>
<gene>
    <name evidence="2" type="ordered locus">Snas_4943</name>
</gene>
<reference evidence="2 3" key="1">
    <citation type="journal article" date="2009" name="Stand. Genomic Sci.">
        <title>Complete genome sequence of Stackebrandtia nassauensis type strain (LLR-40K-21).</title>
        <authorList>
            <person name="Munk C."/>
            <person name="Lapidus A."/>
            <person name="Copeland A."/>
            <person name="Jando M."/>
            <person name="Mayilraj S."/>
            <person name="Glavina Del Rio T."/>
            <person name="Nolan M."/>
            <person name="Chen F."/>
            <person name="Lucas S."/>
            <person name="Tice H."/>
            <person name="Cheng J.F."/>
            <person name="Han C."/>
            <person name="Detter J.C."/>
            <person name="Bruce D."/>
            <person name="Goodwin L."/>
            <person name="Chain P."/>
            <person name="Pitluck S."/>
            <person name="Goker M."/>
            <person name="Ovchinikova G."/>
            <person name="Pati A."/>
            <person name="Ivanova N."/>
            <person name="Mavromatis K."/>
            <person name="Chen A."/>
            <person name="Palaniappan K."/>
            <person name="Land M."/>
            <person name="Hauser L."/>
            <person name="Chang Y.J."/>
            <person name="Jeffries C.D."/>
            <person name="Bristow J."/>
            <person name="Eisen J.A."/>
            <person name="Markowitz V."/>
            <person name="Hugenholtz P."/>
            <person name="Kyrpides N.C."/>
            <person name="Klenk H.P."/>
        </authorList>
    </citation>
    <scope>NUCLEOTIDE SEQUENCE [LARGE SCALE GENOMIC DNA]</scope>
    <source>
        <strain evidence="3">DSM 44728 / CIP 108903 / NRRL B-16338 / NBRC 102104 / LLR-40K-21</strain>
    </source>
</reference>
<dbReference type="ESTHER" id="stanl-d3q9n8">
    <property type="family name" value="6_AlphaBeta_hydrolase"/>
</dbReference>
<organism evidence="2 3">
    <name type="scientific">Stackebrandtia nassauensis (strain DSM 44728 / CIP 108903 / NRRL B-16338 / NBRC 102104 / LLR-40K-21)</name>
    <dbReference type="NCBI Taxonomy" id="446470"/>
    <lineage>
        <taxon>Bacteria</taxon>
        <taxon>Bacillati</taxon>
        <taxon>Actinomycetota</taxon>
        <taxon>Actinomycetes</taxon>
        <taxon>Glycomycetales</taxon>
        <taxon>Glycomycetaceae</taxon>
        <taxon>Stackebrandtia</taxon>
    </lineage>
</organism>
<dbReference type="RefSeq" id="WP_013020155.1">
    <property type="nucleotide sequence ID" value="NC_013947.1"/>
</dbReference>
<proteinExistence type="predicted"/>
<dbReference type="AlphaFoldDB" id="D3Q9N8"/>
<dbReference type="Pfam" id="PF00561">
    <property type="entry name" value="Abhydrolase_1"/>
    <property type="match status" value="1"/>
</dbReference>
<dbReference type="GO" id="GO:0003824">
    <property type="term" value="F:catalytic activity"/>
    <property type="evidence" value="ECO:0007669"/>
    <property type="project" value="UniProtKB-ARBA"/>
</dbReference>
<accession>D3Q9N8</accession>
<sequence>MSMELWRQRYRALPVTPVKRELAQVLSEAEEQAAPVLCVTGDARGAAAFTEHWLPHIASRGHGAYAVSVRGQGSTPKEAGGRQAMVHDLVQTAAQLPRQAILIGHDKGAALVAHALARYPAAAAVLLAPKGVKAAPGDPVGSPRVLVAGSPDDRKTSAKSLETAARAYGGTPLLFPGVGHDFMNDPGWQAPLDAILDWLENKQAAVG</sequence>
<dbReference type="HOGENOM" id="CLU_051715_2_0_11"/>
<dbReference type="eggNOG" id="COG0596">
    <property type="taxonomic scope" value="Bacteria"/>
</dbReference>
<protein>
    <recommendedName>
        <fullName evidence="1">AB hydrolase-1 domain-containing protein</fullName>
    </recommendedName>
</protein>
<evidence type="ECO:0000259" key="1">
    <source>
        <dbReference type="Pfam" id="PF00561"/>
    </source>
</evidence>
<dbReference type="SUPFAM" id="SSF53474">
    <property type="entry name" value="alpha/beta-Hydrolases"/>
    <property type="match status" value="1"/>
</dbReference>
<dbReference type="EMBL" id="CP001778">
    <property type="protein sequence ID" value="ADD44584.1"/>
    <property type="molecule type" value="Genomic_DNA"/>
</dbReference>
<dbReference type="OrthoDB" id="9773549at2"/>
<evidence type="ECO:0000313" key="3">
    <source>
        <dbReference type="Proteomes" id="UP000000844"/>
    </source>
</evidence>
<dbReference type="Gene3D" id="3.40.50.1820">
    <property type="entry name" value="alpha/beta hydrolase"/>
    <property type="match status" value="1"/>
</dbReference>
<dbReference type="InterPro" id="IPR029058">
    <property type="entry name" value="AB_hydrolase_fold"/>
</dbReference>
<dbReference type="InterPro" id="IPR000073">
    <property type="entry name" value="AB_hydrolase_1"/>
</dbReference>
<dbReference type="Proteomes" id="UP000000844">
    <property type="component" value="Chromosome"/>
</dbReference>